<dbReference type="eggNOG" id="ENOG5033A9B">
    <property type="taxonomic scope" value="Bacteria"/>
</dbReference>
<dbReference type="EMBL" id="DOGS01000070">
    <property type="protein sequence ID" value="HBQ47910.1"/>
    <property type="molecule type" value="Genomic_DNA"/>
</dbReference>
<proteinExistence type="inferred from homology"/>
<dbReference type="EMBL" id="AWFH01000010">
    <property type="protein sequence ID" value="KCZ62288.1"/>
    <property type="molecule type" value="Genomic_DNA"/>
</dbReference>
<dbReference type="Pfam" id="PF01203">
    <property type="entry name" value="T2SSN"/>
    <property type="match status" value="1"/>
</dbReference>
<evidence type="ECO:0000313" key="13">
    <source>
        <dbReference type="EMBL" id="KCZ62288.1"/>
    </source>
</evidence>
<evidence type="ECO:0000313" key="14">
    <source>
        <dbReference type="Proteomes" id="UP000024547"/>
    </source>
</evidence>
<keyword evidence="6" id="KW-0997">Cell inner membrane</keyword>
<dbReference type="STRING" id="1280948.HY36_16085"/>
<protein>
    <recommendedName>
        <fullName evidence="3">Type II secretion system protein N</fullName>
    </recommendedName>
    <alternativeName>
        <fullName evidence="10">General secretion pathway protein N</fullName>
    </alternativeName>
</protein>
<evidence type="ECO:0000313" key="15">
    <source>
        <dbReference type="Proteomes" id="UP000259173"/>
    </source>
</evidence>
<keyword evidence="8" id="KW-0653">Protein transport</keyword>
<dbReference type="GO" id="GO:0005886">
    <property type="term" value="C:plasma membrane"/>
    <property type="evidence" value="ECO:0007669"/>
    <property type="project" value="UniProtKB-SubCell"/>
</dbReference>
<evidence type="ECO:0000256" key="2">
    <source>
        <dbReference type="ARBA" id="ARBA00007208"/>
    </source>
</evidence>
<accession>A0A059E3T1</accession>
<dbReference type="OrthoDB" id="7631278at2"/>
<evidence type="ECO:0000256" key="8">
    <source>
        <dbReference type="ARBA" id="ARBA00022927"/>
    </source>
</evidence>
<sequence>MRSSTLFVILFLITLVGGLIAFTPLSFVLRQSGMAERGLGWQQARGSIWHGQVTGLSWRGTPVGAINLDSDLLRMLGGGPSHHVSWVGQQGQGQADIKASRDSVLADHVNLNLPLTDEWNVDPMIAQLGGSIRLSDGQVRLAGERCESAAGTVTSDVVRLAAAGFGRDWPIVSGPLGCLNGQFEADLSGKAADGTVLHMMFSQSAGLRVTVAEADDEVKANLAFAGFRDENGTLIYERPLKPEGSRP</sequence>
<dbReference type="EMBL" id="DMBR01000123">
    <property type="protein sequence ID" value="HAE93756.1"/>
    <property type="molecule type" value="Genomic_DNA"/>
</dbReference>
<evidence type="ECO:0000256" key="10">
    <source>
        <dbReference type="ARBA" id="ARBA00030772"/>
    </source>
</evidence>
<dbReference type="GeneID" id="92500590"/>
<evidence type="ECO:0000256" key="9">
    <source>
        <dbReference type="ARBA" id="ARBA00023136"/>
    </source>
</evidence>
<keyword evidence="4" id="KW-0813">Transport</keyword>
<dbReference type="InterPro" id="IPR022792">
    <property type="entry name" value="T2SS_protein-GspN"/>
</dbReference>
<dbReference type="Proteomes" id="UP000024547">
    <property type="component" value="Unassembled WGS sequence"/>
</dbReference>
<keyword evidence="14" id="KW-1185">Reference proteome</keyword>
<keyword evidence="9" id="KW-0472">Membrane</keyword>
<evidence type="ECO:0000313" key="12">
    <source>
        <dbReference type="EMBL" id="HBQ47910.1"/>
    </source>
</evidence>
<evidence type="ECO:0000256" key="3">
    <source>
        <dbReference type="ARBA" id="ARBA00021563"/>
    </source>
</evidence>
<reference evidence="13 14" key="1">
    <citation type="journal article" date="2014" name="Antonie Van Leeuwenhoek">
        <title>Hyphomonas beringensis sp. nov. and Hyphomonas chukchiensis sp. nov., isolated from surface seawater of the Bering Sea and Chukchi Sea.</title>
        <authorList>
            <person name="Li C."/>
            <person name="Lai Q."/>
            <person name="Li G."/>
            <person name="Dong C."/>
            <person name="Wang J."/>
            <person name="Liao Y."/>
            <person name="Shao Z."/>
        </authorList>
    </citation>
    <scope>NUCLEOTIDE SEQUENCE [LARGE SCALE GENOMIC DNA]</scope>
    <source>
        <strain evidence="13 14">22II1-22F38</strain>
    </source>
</reference>
<dbReference type="AlphaFoldDB" id="A0A059E3T1"/>
<evidence type="ECO:0000256" key="5">
    <source>
        <dbReference type="ARBA" id="ARBA00022475"/>
    </source>
</evidence>
<keyword evidence="5" id="KW-1003">Cell membrane</keyword>
<evidence type="ECO:0000313" key="11">
    <source>
        <dbReference type="EMBL" id="HAE93756.1"/>
    </source>
</evidence>
<evidence type="ECO:0000313" key="16">
    <source>
        <dbReference type="Proteomes" id="UP000263957"/>
    </source>
</evidence>
<comment type="subcellular location">
    <subcellularLocation>
        <location evidence="1">Cell inner membrane</location>
    </subcellularLocation>
</comment>
<dbReference type="PATRIC" id="fig|1280948.3.peg.1445"/>
<comment type="caution">
    <text evidence="13">The sequence shown here is derived from an EMBL/GenBank/DDBJ whole genome shotgun (WGS) entry which is preliminary data.</text>
</comment>
<dbReference type="Proteomes" id="UP000259173">
    <property type="component" value="Unassembled WGS sequence"/>
</dbReference>
<reference evidence="15 16" key="2">
    <citation type="journal article" date="2018" name="Nat. Biotechnol.">
        <title>A standardized bacterial taxonomy based on genome phylogeny substantially revises the tree of life.</title>
        <authorList>
            <person name="Parks D.H."/>
            <person name="Chuvochina M."/>
            <person name="Waite D.W."/>
            <person name="Rinke C."/>
            <person name="Skarshewski A."/>
            <person name="Chaumeil P.A."/>
            <person name="Hugenholtz P."/>
        </authorList>
    </citation>
    <scope>NUCLEOTIDE SEQUENCE [LARGE SCALE GENOMIC DNA]</scope>
    <source>
        <strain evidence="12">UBA10378</strain>
        <strain evidence="11">UBA8557</strain>
    </source>
</reference>
<keyword evidence="7" id="KW-0812">Transmembrane</keyword>
<evidence type="ECO:0000256" key="1">
    <source>
        <dbReference type="ARBA" id="ARBA00004533"/>
    </source>
</evidence>
<dbReference type="Proteomes" id="UP000263957">
    <property type="component" value="Unassembled WGS sequence"/>
</dbReference>
<organism evidence="13 14">
    <name type="scientific">Hyphomonas atlantica</name>
    <dbReference type="NCBI Taxonomy" id="1280948"/>
    <lineage>
        <taxon>Bacteria</taxon>
        <taxon>Pseudomonadati</taxon>
        <taxon>Pseudomonadota</taxon>
        <taxon>Alphaproteobacteria</taxon>
        <taxon>Hyphomonadales</taxon>
        <taxon>Hyphomonadaceae</taxon>
        <taxon>Hyphomonas</taxon>
    </lineage>
</organism>
<name>A0A059E3T1_9PROT</name>
<dbReference type="GO" id="GO:0015628">
    <property type="term" value="P:protein secretion by the type II secretion system"/>
    <property type="evidence" value="ECO:0007669"/>
    <property type="project" value="InterPro"/>
</dbReference>
<evidence type="ECO:0000256" key="7">
    <source>
        <dbReference type="ARBA" id="ARBA00022692"/>
    </source>
</evidence>
<evidence type="ECO:0000256" key="4">
    <source>
        <dbReference type="ARBA" id="ARBA00022448"/>
    </source>
</evidence>
<dbReference type="RefSeq" id="WP_035550453.1">
    <property type="nucleotide sequence ID" value="NZ_AWFH01000010.1"/>
</dbReference>
<comment type="similarity">
    <text evidence="2">Belongs to the GSP N family.</text>
</comment>
<dbReference type="GO" id="GO:0015627">
    <property type="term" value="C:type II protein secretion system complex"/>
    <property type="evidence" value="ECO:0007669"/>
    <property type="project" value="InterPro"/>
</dbReference>
<gene>
    <name evidence="11" type="ORF">DCG65_04295</name>
    <name evidence="12" type="ORF">DD728_03330</name>
    <name evidence="13" type="ORF">HY36_16085</name>
</gene>
<evidence type="ECO:0000256" key="6">
    <source>
        <dbReference type="ARBA" id="ARBA00022519"/>
    </source>
</evidence>